<gene>
    <name evidence="1" type="ORF">DFP90_10528</name>
</gene>
<name>A0A3D9HJH7_9PROT</name>
<accession>A0A3D9HJH7</accession>
<sequence>MRVLWILILGWGLLGCQSGSTMDRKELVGRGPIIFNEEVSRAWDDFRSNDEGYFFVKRNAKNPLFATAAYYQICKNPKGAVTPGRCYATPLSESYSACLESLGDQCLLYAKGSNVLWRYSDQTNLELAFPKGEDGLKTNFLTRTDWAGIDLPLKVAWLGVEELQNGNMVFETHDEGYLRIFTASGDECFGAFSPSHEPGIGKNRNFLWRVTCQPGEEIKGAVSVGYSTSGKLRTVSGSGGWEKSKEKLTIMLPW</sequence>
<dbReference type="AlphaFoldDB" id="A0A3D9HJH7"/>
<organism evidence="1 2">
    <name type="scientific">Aestuariispira insulae</name>
    <dbReference type="NCBI Taxonomy" id="1461337"/>
    <lineage>
        <taxon>Bacteria</taxon>
        <taxon>Pseudomonadati</taxon>
        <taxon>Pseudomonadota</taxon>
        <taxon>Alphaproteobacteria</taxon>
        <taxon>Rhodospirillales</taxon>
        <taxon>Kiloniellaceae</taxon>
        <taxon>Aestuariispira</taxon>
    </lineage>
</organism>
<keyword evidence="2" id="KW-1185">Reference proteome</keyword>
<evidence type="ECO:0000313" key="2">
    <source>
        <dbReference type="Proteomes" id="UP000256845"/>
    </source>
</evidence>
<dbReference type="Proteomes" id="UP000256845">
    <property type="component" value="Unassembled WGS sequence"/>
</dbReference>
<comment type="caution">
    <text evidence="1">The sequence shown here is derived from an EMBL/GenBank/DDBJ whole genome shotgun (WGS) entry which is preliminary data.</text>
</comment>
<protein>
    <submittedName>
        <fullName evidence="1">Uncharacterized protein</fullName>
    </submittedName>
</protein>
<evidence type="ECO:0000313" key="1">
    <source>
        <dbReference type="EMBL" id="RED49657.1"/>
    </source>
</evidence>
<dbReference type="PROSITE" id="PS51257">
    <property type="entry name" value="PROKAR_LIPOPROTEIN"/>
    <property type="match status" value="1"/>
</dbReference>
<proteinExistence type="predicted"/>
<reference evidence="1 2" key="1">
    <citation type="submission" date="2018-07" db="EMBL/GenBank/DDBJ databases">
        <title>Genomic Encyclopedia of Type Strains, Phase III (KMG-III): the genomes of soil and plant-associated and newly described type strains.</title>
        <authorList>
            <person name="Whitman W."/>
        </authorList>
    </citation>
    <scope>NUCLEOTIDE SEQUENCE [LARGE SCALE GENOMIC DNA]</scope>
    <source>
        <strain evidence="1 2">CECT 8488</strain>
    </source>
</reference>
<dbReference type="EMBL" id="QRDW01000005">
    <property type="protein sequence ID" value="RED49657.1"/>
    <property type="molecule type" value="Genomic_DNA"/>
</dbReference>